<feature type="coiled-coil region" evidence="3">
    <location>
        <begin position="310"/>
        <end position="407"/>
    </location>
</feature>
<keyword evidence="1" id="KW-0597">Phosphoprotein</keyword>
<evidence type="ECO:0000256" key="3">
    <source>
        <dbReference type="SAM" id="Coils"/>
    </source>
</evidence>
<dbReference type="PANTHER" id="PTHR14559">
    <property type="entry name" value="CASPASE RECRUITMENT DOMAIN FAMILY"/>
    <property type="match status" value="1"/>
</dbReference>
<organism evidence="6 7">
    <name type="scientific">Paramormyrops kingsleyae</name>
    <dbReference type="NCBI Taxonomy" id="1676925"/>
    <lineage>
        <taxon>Eukaryota</taxon>
        <taxon>Metazoa</taxon>
        <taxon>Chordata</taxon>
        <taxon>Craniata</taxon>
        <taxon>Vertebrata</taxon>
        <taxon>Euteleostomi</taxon>
        <taxon>Actinopterygii</taxon>
        <taxon>Neopterygii</taxon>
        <taxon>Teleostei</taxon>
        <taxon>Osteoglossocephala</taxon>
        <taxon>Osteoglossomorpha</taxon>
        <taxon>Osteoglossiformes</taxon>
        <taxon>Mormyridae</taxon>
        <taxon>Paramormyrops</taxon>
    </lineage>
</organism>
<feature type="coiled-coil region" evidence="3">
    <location>
        <begin position="174"/>
        <end position="229"/>
    </location>
</feature>
<reference evidence="6" key="2">
    <citation type="submission" date="2025-09" db="UniProtKB">
        <authorList>
            <consortium name="Ensembl"/>
        </authorList>
    </citation>
    <scope>IDENTIFICATION</scope>
</reference>
<dbReference type="PROSITE" id="PS50209">
    <property type="entry name" value="CARD"/>
    <property type="match status" value="1"/>
</dbReference>
<dbReference type="Pfam" id="PF00619">
    <property type="entry name" value="CARD"/>
    <property type="match status" value="1"/>
</dbReference>
<keyword evidence="7" id="KW-1185">Reference proteome</keyword>
<dbReference type="FunFam" id="1.10.533.10:FF:000003">
    <property type="entry name" value="Caspase recruitment domain family, member 11"/>
    <property type="match status" value="1"/>
</dbReference>
<reference evidence="6" key="1">
    <citation type="submission" date="2025-08" db="UniProtKB">
        <authorList>
            <consortium name="Ensembl"/>
        </authorList>
    </citation>
    <scope>IDENTIFICATION</scope>
</reference>
<feature type="domain" description="CARD" evidence="5">
    <location>
        <begin position="5"/>
        <end position="97"/>
    </location>
</feature>
<evidence type="ECO:0000259" key="5">
    <source>
        <dbReference type="PROSITE" id="PS50209"/>
    </source>
</evidence>
<feature type="region of interest" description="Disordered" evidence="4">
    <location>
        <begin position="447"/>
        <end position="514"/>
    </location>
</feature>
<sequence>MSITEDEECWVQLEDYRMLLIKSIEPSRITPYLRQCKVLSSEDEEQIFNDPSLVIRRRKVGVLLDILQRTGHKGYVAFLESLELDYPQLYRKITGKEPARVFSILVDTAGESGLTQFLMTEMTRLQKALQEERLRRQEVSARMAAQQDTIRRQQVRESELRKQQERVCRMRKERDKLVEEARQLKDENYSLLRDVTRLTEEKSKALMDARDLQMEIERLKHSLMNAESDSKIQRKRTVTLKHAMEMRPSQDAVWHMQRENDLLKAQVEELENCIQTASGSAQAEEAKLKNQCMEFCKQRQAQHQELVNSLYGLRRELRSAEELRDKYMNEKEVWELQCTLLEKDCKVYRERMEDIVKQMEEVTAERDKAIRTREEYHMENCQNIQAKDQYRKQIQELGERCDELQVQLFRTQGKVISLEGKLRQTSCPASPQLASDIEDGPLQSWLEKSQTSEDDIKDRSRPASSEEPRSLNSDDICEFQPLQDSTKSQGSLLSEIPVTSQDIQSNDSPSRRPRMYCHFNYRRQLAVRSKTTCKKDQEFDQDNTSGSDNTDTEGMSPCEGGT</sequence>
<dbReference type="OrthoDB" id="8868836at2759"/>
<proteinExistence type="predicted"/>
<feature type="compositionally biased region" description="Polar residues" evidence="4">
    <location>
        <begin position="542"/>
        <end position="553"/>
    </location>
</feature>
<feature type="compositionally biased region" description="Basic and acidic residues" evidence="4">
    <location>
        <begin position="450"/>
        <end position="469"/>
    </location>
</feature>
<dbReference type="GO" id="GO:0050700">
    <property type="term" value="F:CARD domain binding"/>
    <property type="evidence" value="ECO:0007669"/>
    <property type="project" value="TreeGrafter"/>
</dbReference>
<dbReference type="AlphaFoldDB" id="A0A3B3Q5C9"/>
<evidence type="ECO:0000313" key="6">
    <source>
        <dbReference type="Ensembl" id="ENSPKIP00000001059.1"/>
    </source>
</evidence>
<dbReference type="PANTHER" id="PTHR14559:SF3">
    <property type="entry name" value="CASPASE RECRUITMENT DOMAIN-CONTAINING PROTEIN 9"/>
    <property type="match status" value="1"/>
</dbReference>
<dbReference type="Proteomes" id="UP000261540">
    <property type="component" value="Unplaced"/>
</dbReference>
<name>A0A3B3Q5C9_9TELE</name>
<dbReference type="SUPFAM" id="SSF47986">
    <property type="entry name" value="DEATH domain"/>
    <property type="match status" value="1"/>
</dbReference>
<dbReference type="Ensembl" id="ENSPKIT00000024970.1">
    <property type="protein sequence ID" value="ENSPKIP00000001059.1"/>
    <property type="gene ID" value="ENSPKIG00000019487.1"/>
</dbReference>
<dbReference type="GO" id="GO:0042981">
    <property type="term" value="P:regulation of apoptotic process"/>
    <property type="evidence" value="ECO:0007669"/>
    <property type="project" value="InterPro"/>
</dbReference>
<evidence type="ECO:0000256" key="1">
    <source>
        <dbReference type="ARBA" id="ARBA00022553"/>
    </source>
</evidence>
<dbReference type="Gene3D" id="1.10.533.10">
    <property type="entry name" value="Death Domain, Fas"/>
    <property type="match status" value="1"/>
</dbReference>
<dbReference type="InterPro" id="IPR011029">
    <property type="entry name" value="DEATH-like_dom_sf"/>
</dbReference>
<dbReference type="GO" id="GO:0005737">
    <property type="term" value="C:cytoplasm"/>
    <property type="evidence" value="ECO:0007669"/>
    <property type="project" value="TreeGrafter"/>
</dbReference>
<feature type="compositionally biased region" description="Polar residues" evidence="4">
    <location>
        <begin position="482"/>
        <end position="508"/>
    </location>
</feature>
<evidence type="ECO:0000256" key="4">
    <source>
        <dbReference type="SAM" id="MobiDB-lite"/>
    </source>
</evidence>
<dbReference type="InterPro" id="IPR001315">
    <property type="entry name" value="CARD"/>
</dbReference>
<feature type="region of interest" description="Disordered" evidence="4">
    <location>
        <begin position="532"/>
        <end position="562"/>
    </location>
</feature>
<evidence type="ECO:0000256" key="2">
    <source>
        <dbReference type="ARBA" id="ARBA00023054"/>
    </source>
</evidence>
<evidence type="ECO:0000313" key="7">
    <source>
        <dbReference type="Proteomes" id="UP000261540"/>
    </source>
</evidence>
<keyword evidence="2 3" id="KW-0175">Coiled coil</keyword>
<dbReference type="STRING" id="1676925.ENSPKIP00000001059"/>
<dbReference type="GO" id="GO:0043123">
    <property type="term" value="P:positive regulation of canonical NF-kappaB signal transduction"/>
    <property type="evidence" value="ECO:0007669"/>
    <property type="project" value="TreeGrafter"/>
</dbReference>
<protein>
    <submittedName>
        <fullName evidence="6">Caspase recruitment domain family member 9</fullName>
    </submittedName>
</protein>
<dbReference type="GeneTree" id="ENSGT00940000160570"/>
<accession>A0A3B3Q5C9</accession>